<dbReference type="EMBL" id="JARIHO010000041">
    <property type="protein sequence ID" value="KAJ7327548.1"/>
    <property type="molecule type" value="Genomic_DNA"/>
</dbReference>
<organism evidence="3 4">
    <name type="scientific">Mycena albidolilacea</name>
    <dbReference type="NCBI Taxonomy" id="1033008"/>
    <lineage>
        <taxon>Eukaryota</taxon>
        <taxon>Fungi</taxon>
        <taxon>Dikarya</taxon>
        <taxon>Basidiomycota</taxon>
        <taxon>Agaricomycotina</taxon>
        <taxon>Agaricomycetes</taxon>
        <taxon>Agaricomycetidae</taxon>
        <taxon>Agaricales</taxon>
        <taxon>Marasmiineae</taxon>
        <taxon>Mycenaceae</taxon>
        <taxon>Mycena</taxon>
    </lineage>
</organism>
<proteinExistence type="predicted"/>
<evidence type="ECO:0000259" key="2">
    <source>
        <dbReference type="Pfam" id="PF24883"/>
    </source>
</evidence>
<dbReference type="Pfam" id="PF24883">
    <property type="entry name" value="NPHP3_N"/>
    <property type="match status" value="1"/>
</dbReference>
<sequence length="150" mass="16505">ALHNSAETFPQPKCHPETRTKLLNNLHNWVIDPNSHHSIHWLHGPAGAGKSAVMQTLCCQLQDRGLLGGSFFFRRGHSTCGNAKMLFATLAYQLALHRPAFKGPISRSVETDLSVLGRSMDIQLYNLILEPCKLAHVTSPSALLIDGLDD</sequence>
<dbReference type="InterPro" id="IPR027417">
    <property type="entry name" value="P-loop_NTPase"/>
</dbReference>
<dbReference type="Gene3D" id="3.40.50.300">
    <property type="entry name" value="P-loop containing nucleotide triphosphate hydrolases"/>
    <property type="match status" value="1"/>
</dbReference>
<protein>
    <recommendedName>
        <fullName evidence="2">Nephrocystin 3-like N-terminal domain-containing protein</fullName>
    </recommendedName>
</protein>
<feature type="non-terminal residue" evidence="3">
    <location>
        <position position="1"/>
    </location>
</feature>
<feature type="domain" description="Nephrocystin 3-like N-terminal" evidence="2">
    <location>
        <begin position="26"/>
        <end position="149"/>
    </location>
</feature>
<dbReference type="InterPro" id="IPR056884">
    <property type="entry name" value="NPHP3-like_N"/>
</dbReference>
<evidence type="ECO:0000313" key="3">
    <source>
        <dbReference type="EMBL" id="KAJ7327548.1"/>
    </source>
</evidence>
<reference evidence="3" key="1">
    <citation type="submission" date="2023-03" db="EMBL/GenBank/DDBJ databases">
        <title>Massive genome expansion in bonnet fungi (Mycena s.s.) driven by repeated elements and novel gene families across ecological guilds.</title>
        <authorList>
            <consortium name="Lawrence Berkeley National Laboratory"/>
            <person name="Harder C.B."/>
            <person name="Miyauchi S."/>
            <person name="Viragh M."/>
            <person name="Kuo A."/>
            <person name="Thoen E."/>
            <person name="Andreopoulos B."/>
            <person name="Lu D."/>
            <person name="Skrede I."/>
            <person name="Drula E."/>
            <person name="Henrissat B."/>
            <person name="Morin E."/>
            <person name="Kohler A."/>
            <person name="Barry K."/>
            <person name="LaButti K."/>
            <person name="Morin E."/>
            <person name="Salamov A."/>
            <person name="Lipzen A."/>
            <person name="Mereny Z."/>
            <person name="Hegedus B."/>
            <person name="Baldrian P."/>
            <person name="Stursova M."/>
            <person name="Weitz H."/>
            <person name="Taylor A."/>
            <person name="Grigoriev I.V."/>
            <person name="Nagy L.G."/>
            <person name="Martin F."/>
            <person name="Kauserud H."/>
        </authorList>
    </citation>
    <scope>NUCLEOTIDE SEQUENCE</scope>
    <source>
        <strain evidence="3">CBHHK002</strain>
    </source>
</reference>
<keyword evidence="4" id="KW-1185">Reference proteome</keyword>
<comment type="caution">
    <text evidence="3">The sequence shown here is derived from an EMBL/GenBank/DDBJ whole genome shotgun (WGS) entry which is preliminary data.</text>
</comment>
<evidence type="ECO:0000313" key="4">
    <source>
        <dbReference type="Proteomes" id="UP001218218"/>
    </source>
</evidence>
<dbReference type="SUPFAM" id="SSF52540">
    <property type="entry name" value="P-loop containing nucleoside triphosphate hydrolases"/>
    <property type="match status" value="1"/>
</dbReference>
<dbReference type="Proteomes" id="UP001218218">
    <property type="component" value="Unassembled WGS sequence"/>
</dbReference>
<evidence type="ECO:0000256" key="1">
    <source>
        <dbReference type="ARBA" id="ARBA00022737"/>
    </source>
</evidence>
<name>A0AAD6ZKM0_9AGAR</name>
<keyword evidence="1" id="KW-0677">Repeat</keyword>
<accession>A0AAD6ZKM0</accession>
<gene>
    <name evidence="3" type="ORF">DFH08DRAFT_710256</name>
</gene>
<dbReference type="AlphaFoldDB" id="A0AAD6ZKM0"/>